<dbReference type="InParanoid" id="A0A286URF5"/>
<dbReference type="SMART" id="SM00333">
    <property type="entry name" value="TUDOR"/>
    <property type="match status" value="1"/>
</dbReference>
<dbReference type="STRING" id="2282107.A0A286URF5"/>
<gene>
    <name evidence="6" type="ORF">PNOK_0212700</name>
</gene>
<evidence type="ECO:0000259" key="5">
    <source>
        <dbReference type="PROSITE" id="PS50304"/>
    </source>
</evidence>
<dbReference type="PROSITE" id="PS50304">
    <property type="entry name" value="TUDOR"/>
    <property type="match status" value="1"/>
</dbReference>
<feature type="compositionally biased region" description="Low complexity" evidence="4">
    <location>
        <begin position="50"/>
        <end position="64"/>
    </location>
</feature>
<keyword evidence="7" id="KW-1185">Reference proteome</keyword>
<dbReference type="GO" id="GO:0003723">
    <property type="term" value="F:RNA binding"/>
    <property type="evidence" value="ECO:0007669"/>
    <property type="project" value="InterPro"/>
</dbReference>
<feature type="compositionally biased region" description="Basic and acidic residues" evidence="4">
    <location>
        <begin position="246"/>
        <end position="258"/>
    </location>
</feature>
<name>A0A286URF5_9AGAM</name>
<dbReference type="GO" id="GO:0015030">
    <property type="term" value="C:Cajal body"/>
    <property type="evidence" value="ECO:0007669"/>
    <property type="project" value="UniProtKB-SubCell"/>
</dbReference>
<dbReference type="EMBL" id="NBII01000002">
    <property type="protein sequence ID" value="PAV22170.1"/>
    <property type="molecule type" value="Genomic_DNA"/>
</dbReference>
<dbReference type="Proteomes" id="UP000217199">
    <property type="component" value="Unassembled WGS sequence"/>
</dbReference>
<comment type="similarity">
    <text evidence="2">Belongs to the SMN family.</text>
</comment>
<dbReference type="OrthoDB" id="79171at2759"/>
<dbReference type="Gene3D" id="2.30.30.140">
    <property type="match status" value="1"/>
</dbReference>
<evidence type="ECO:0000256" key="2">
    <source>
        <dbReference type="ARBA" id="ARBA00005371"/>
    </source>
</evidence>
<dbReference type="PANTHER" id="PTHR46297:SF2">
    <property type="entry name" value="TUDOR DOMAIN-CONTAINING PROTEIN"/>
    <property type="match status" value="1"/>
</dbReference>
<evidence type="ECO:0000256" key="1">
    <source>
        <dbReference type="ARBA" id="ARBA00004408"/>
    </source>
</evidence>
<dbReference type="CDD" id="cd21182">
    <property type="entry name" value="Tudor_SMN_SPF30-like"/>
    <property type="match status" value="1"/>
</dbReference>
<feature type="region of interest" description="Disordered" evidence="4">
    <location>
        <begin position="137"/>
        <end position="175"/>
    </location>
</feature>
<dbReference type="AlphaFoldDB" id="A0A286URF5"/>
<evidence type="ECO:0000256" key="3">
    <source>
        <dbReference type="ARBA" id="ARBA00023242"/>
    </source>
</evidence>
<comment type="subcellular location">
    <subcellularLocation>
        <location evidence="1">Nucleus</location>
        <location evidence="1">Cajal body</location>
    </subcellularLocation>
</comment>
<accession>A0A286URF5</accession>
<feature type="region of interest" description="Disordered" evidence="4">
    <location>
        <begin position="218"/>
        <end position="265"/>
    </location>
</feature>
<feature type="compositionally biased region" description="Polar residues" evidence="4">
    <location>
        <begin position="137"/>
        <end position="151"/>
    </location>
</feature>
<dbReference type="InterPro" id="IPR010304">
    <property type="entry name" value="SMN_Tudor"/>
</dbReference>
<comment type="caution">
    <text evidence="6">The sequence shown here is derived from an EMBL/GenBank/DDBJ whole genome shotgun (WGS) entry which is preliminary data.</text>
</comment>
<keyword evidence="3" id="KW-0539">Nucleus</keyword>
<dbReference type="PANTHER" id="PTHR46297">
    <property type="entry name" value="ZINC FINGER CCCH-TYPE WITH G PATCH DOMAIN-CONTAINING PROTEIN"/>
    <property type="match status" value="1"/>
</dbReference>
<sequence length="265" mass="28910">MDQNELETYQLQLEQVEKTLSNDPDNAGLKDLAKELKELIDLTKTSIAQTSTSSKPETSRKSSSQAVNDANYSGTGKAWVAGDECLAKYSGDGAWYPARITSVGGAEDNRVYSIVFKGYNTTELVKANELKPLATSYVSNASGPYTSSSSGGAKRKLTKEEEEERERKKRKNEKKIEVRAAKATEQNEKQATWKKFTKSAVKKKIPIAGVAGTSIFKTPDNPHGKVGVTNSGKGMTENAARPKNKFARDSGRIHKSIIDHPFCGA</sequence>
<organism evidence="6 7">
    <name type="scientific">Pyrrhoderma noxium</name>
    <dbReference type="NCBI Taxonomy" id="2282107"/>
    <lineage>
        <taxon>Eukaryota</taxon>
        <taxon>Fungi</taxon>
        <taxon>Dikarya</taxon>
        <taxon>Basidiomycota</taxon>
        <taxon>Agaricomycotina</taxon>
        <taxon>Agaricomycetes</taxon>
        <taxon>Hymenochaetales</taxon>
        <taxon>Hymenochaetaceae</taxon>
        <taxon>Pyrrhoderma</taxon>
    </lineage>
</organism>
<reference evidence="6 7" key="1">
    <citation type="journal article" date="2017" name="Mol. Ecol.">
        <title>Comparative and population genomic landscape of Phellinus noxius: A hypervariable fungus causing root rot in trees.</title>
        <authorList>
            <person name="Chung C.L."/>
            <person name="Lee T.J."/>
            <person name="Akiba M."/>
            <person name="Lee H.H."/>
            <person name="Kuo T.H."/>
            <person name="Liu D."/>
            <person name="Ke H.M."/>
            <person name="Yokoi T."/>
            <person name="Roa M.B."/>
            <person name="Lu M.J."/>
            <person name="Chang Y.Y."/>
            <person name="Ann P.J."/>
            <person name="Tsai J.N."/>
            <person name="Chen C.Y."/>
            <person name="Tzean S.S."/>
            <person name="Ota Y."/>
            <person name="Hattori T."/>
            <person name="Sahashi N."/>
            <person name="Liou R.F."/>
            <person name="Kikuchi T."/>
            <person name="Tsai I.J."/>
        </authorList>
    </citation>
    <scope>NUCLEOTIDE SEQUENCE [LARGE SCALE GENOMIC DNA]</scope>
    <source>
        <strain evidence="6 7">FFPRI411160</strain>
    </source>
</reference>
<feature type="domain" description="Tudor" evidence="5">
    <location>
        <begin position="78"/>
        <end position="140"/>
    </location>
</feature>
<proteinExistence type="inferred from homology"/>
<evidence type="ECO:0000256" key="4">
    <source>
        <dbReference type="SAM" id="MobiDB-lite"/>
    </source>
</evidence>
<dbReference type="SUPFAM" id="SSF63748">
    <property type="entry name" value="Tudor/PWWP/MBT"/>
    <property type="match status" value="1"/>
</dbReference>
<dbReference type="GO" id="GO:0006397">
    <property type="term" value="P:mRNA processing"/>
    <property type="evidence" value="ECO:0007669"/>
    <property type="project" value="InterPro"/>
</dbReference>
<protein>
    <submittedName>
        <fullName evidence="6">Survival of motor neuron-related-splicing factor</fullName>
    </submittedName>
</protein>
<dbReference type="InterPro" id="IPR002999">
    <property type="entry name" value="Tudor"/>
</dbReference>
<evidence type="ECO:0000313" key="7">
    <source>
        <dbReference type="Proteomes" id="UP000217199"/>
    </source>
</evidence>
<feature type="region of interest" description="Disordered" evidence="4">
    <location>
        <begin position="46"/>
        <end position="73"/>
    </location>
</feature>
<dbReference type="GO" id="GO:0005737">
    <property type="term" value="C:cytoplasm"/>
    <property type="evidence" value="ECO:0007669"/>
    <property type="project" value="InterPro"/>
</dbReference>
<evidence type="ECO:0000313" key="6">
    <source>
        <dbReference type="EMBL" id="PAV22170.1"/>
    </source>
</evidence>
<dbReference type="Pfam" id="PF06003">
    <property type="entry name" value="SMN_Tudor"/>
    <property type="match status" value="1"/>
</dbReference>